<feature type="non-terminal residue" evidence="1">
    <location>
        <position position="1"/>
    </location>
</feature>
<dbReference type="Proteomes" id="UP000001977">
    <property type="component" value="Chromosome"/>
</dbReference>
<gene>
    <name evidence="1" type="ordered locus">BAV0406</name>
    <name evidence="2" type="ordered locus">BAV1432</name>
</gene>
<dbReference type="STRING" id="360910.BAV0406"/>
<dbReference type="KEGG" id="bav:BAV1432"/>
<organism evidence="1 3">
    <name type="scientific">Bordetella avium (strain 197N)</name>
    <dbReference type="NCBI Taxonomy" id="360910"/>
    <lineage>
        <taxon>Bacteria</taxon>
        <taxon>Pseudomonadati</taxon>
        <taxon>Pseudomonadota</taxon>
        <taxon>Betaproteobacteria</taxon>
        <taxon>Burkholderiales</taxon>
        <taxon>Alcaligenaceae</taxon>
        <taxon>Bordetella</taxon>
    </lineage>
</organism>
<dbReference type="KEGG" id="bav:BAV0406"/>
<reference evidence="1 3" key="1">
    <citation type="journal article" date="2006" name="J. Bacteriol.">
        <title>Comparison of the genome sequence of the poultry pathogen Bordetella avium with those of B. bronchiseptica, B. pertussis, and B. parapertussis reveals extensive diversity in surface structures associated with host interaction.</title>
        <authorList>
            <person name="Sebaihia M."/>
            <person name="Preston A."/>
            <person name="Maskell D.J."/>
            <person name="Kuzmiak H."/>
            <person name="Connell T.D."/>
            <person name="King N.D."/>
            <person name="Orndorff P.E."/>
            <person name="Miyamoto D.M."/>
            <person name="Thomson N.R."/>
            <person name="Harris D."/>
            <person name="Goble A."/>
            <person name="Lord A."/>
            <person name="Murphy L."/>
            <person name="Quail M.A."/>
            <person name="Rutter S."/>
            <person name="Squares R."/>
            <person name="Squares S."/>
            <person name="Woodward J."/>
            <person name="Parkhill J."/>
            <person name="Temple L.M."/>
        </authorList>
    </citation>
    <scope>NUCLEOTIDE SEQUENCE [LARGE SCALE GENOMIC DNA]</scope>
    <source>
        <strain evidence="1 3">197N</strain>
    </source>
</reference>
<protein>
    <submittedName>
        <fullName evidence="1 2">Phage protein</fullName>
    </submittedName>
</protein>
<dbReference type="HOGENOM" id="CLU_3407296_0_0_4"/>
<evidence type="ECO:0000313" key="3">
    <source>
        <dbReference type="Proteomes" id="UP000001977"/>
    </source>
</evidence>
<dbReference type="EMBL" id="AM167904">
    <property type="protein sequence ID" value="CAJ48007.1"/>
    <property type="molecule type" value="Genomic_DNA"/>
</dbReference>
<dbReference type="AlphaFoldDB" id="Q2KZ79"/>
<evidence type="ECO:0000313" key="1">
    <source>
        <dbReference type="EMBL" id="CAJ48007.1"/>
    </source>
</evidence>
<accession>Q2KZ79</accession>
<keyword evidence="3" id="KW-1185">Reference proteome</keyword>
<name>Q2KZ79_BORA1</name>
<evidence type="ECO:0000313" key="2">
    <source>
        <dbReference type="EMBL" id="CAJ49044.1"/>
    </source>
</evidence>
<dbReference type="EMBL" id="AM167904">
    <property type="protein sequence ID" value="CAJ49044.1"/>
    <property type="molecule type" value="Genomic_DNA"/>
</dbReference>
<sequence length="30" mass="3333">VQVGSPRQAIVVSWLARIHLPALSKESAYR</sequence>
<proteinExistence type="predicted"/>